<dbReference type="InterPro" id="IPR036951">
    <property type="entry name" value="ArAA_hydroxylase_sf"/>
</dbReference>
<dbReference type="GO" id="GO:0009072">
    <property type="term" value="P:aromatic amino acid metabolic process"/>
    <property type="evidence" value="ECO:0007669"/>
    <property type="project" value="InterPro"/>
</dbReference>
<keyword evidence="4" id="KW-0560">Oxidoreductase</keyword>
<dbReference type="RefSeq" id="WP_153511724.1">
    <property type="nucleotide sequence ID" value="NZ_CP045652.1"/>
</dbReference>
<keyword evidence="10" id="KW-1185">Reference proteome</keyword>
<dbReference type="InterPro" id="IPR036329">
    <property type="entry name" value="Aro-AA_hydroxylase_C_sf"/>
</dbReference>
<evidence type="ECO:0000256" key="2">
    <source>
        <dbReference type="ARBA" id="ARBA00009712"/>
    </source>
</evidence>
<comment type="similarity">
    <text evidence="2">Belongs to the biopterin-dependent aromatic amino acid hydroxylase family.</text>
</comment>
<feature type="binding site" evidence="7">
    <location>
        <position position="129"/>
    </location>
    <ligand>
        <name>Fe cation</name>
        <dbReference type="ChEBI" id="CHEBI:24875"/>
    </ligand>
</feature>
<dbReference type="PROSITE" id="PS51410">
    <property type="entry name" value="BH4_AAA_HYDROXYL_2"/>
    <property type="match status" value="1"/>
</dbReference>
<keyword evidence="5 7" id="KW-0408">Iron</keyword>
<proteinExistence type="inferred from homology"/>
<gene>
    <name evidence="9" type="ORF">GFH32_11350</name>
</gene>
<sequence>MNHYDNPVVAQLPKHLIRYIVPQDYSRYTAIDQAVWRYVMRQNYAYLRDIAYYPYIPGLTKAGLSIEKVPNLQEMNNALRQIGWGAVTVDGFIPPSAFMEFQAHRVLVIAADIRNIEHISYTPAPDIIHESSGHAPIIGEPEYADYLQYFGSVGTKALSSGKDMELYEAIRELSIVKEKEGATEAEITAAEKKFEAISSDMGEPSEMALLSRLHWWTVEYGLIGSLEIPKIYGAGLLSSIGESANCMRAEVTKLPYTLEAINYSYDITKPQPQLFVTSNFHQVYAVLDEFANQMAFRVGGKESVDKAIDSRTVCTVVYSSGLEVSGVFVDFSKGEKFSGVKTQGPTALAFEGKELERHGKTYHQDGFSSPVGALKGLGKSLENLTERELADYGIRLSTPADLYFESGLRVSGLVKSFTYRNGKLLLIALEDCTVQDEAGTVYFQPSWGTYDMAIGEEIISVYAGAADKDAYEEIEEVENTVLTAVHYSDRVIALQQVYQELRIIREEVGELVRLDKHLHVLDTNYLDNWLAALEILEIALDRNDTSVAEEAEQVLAAFGKRHPELDKLIQDGIRLAKDKHISLTLGE</sequence>
<evidence type="ECO:0000256" key="4">
    <source>
        <dbReference type="ARBA" id="ARBA00023002"/>
    </source>
</evidence>
<evidence type="ECO:0000313" key="10">
    <source>
        <dbReference type="Proteomes" id="UP000326921"/>
    </source>
</evidence>
<keyword evidence="6" id="KW-0503">Monooxygenase</keyword>
<dbReference type="KEGG" id="sphe:GFH32_11350"/>
<dbReference type="Gene3D" id="1.10.800.10">
    <property type="entry name" value="Aromatic amino acid hydroxylase"/>
    <property type="match status" value="1"/>
</dbReference>
<dbReference type="AlphaFoldDB" id="A0A5Q0QG68"/>
<dbReference type="InterPro" id="IPR001273">
    <property type="entry name" value="ArAA_hydroxylase"/>
</dbReference>
<protein>
    <submittedName>
        <fullName evidence="9">Aromatic amino acid hydroxylase</fullName>
    </submittedName>
</protein>
<organism evidence="9 10">
    <name type="scientific">Sphingobacterium zhuxiongii</name>
    <dbReference type="NCBI Taxonomy" id="2662364"/>
    <lineage>
        <taxon>Bacteria</taxon>
        <taxon>Pseudomonadati</taxon>
        <taxon>Bacteroidota</taxon>
        <taxon>Sphingobacteriia</taxon>
        <taxon>Sphingobacteriales</taxon>
        <taxon>Sphingobacteriaceae</taxon>
        <taxon>Sphingobacterium</taxon>
    </lineage>
</organism>
<feature type="binding site" evidence="7">
    <location>
        <position position="219"/>
    </location>
    <ligand>
        <name>Fe cation</name>
        <dbReference type="ChEBI" id="CHEBI:24875"/>
    </ligand>
</feature>
<reference evidence="9 10" key="1">
    <citation type="submission" date="2019-10" db="EMBL/GenBank/DDBJ databases">
        <authorList>
            <person name="Dong K."/>
        </authorList>
    </citation>
    <scope>NUCLEOTIDE SEQUENCE [LARGE SCALE GENOMIC DNA]</scope>
    <source>
        <strain evidence="10">dk4302</strain>
    </source>
</reference>
<dbReference type="GO" id="GO:0005506">
    <property type="term" value="F:iron ion binding"/>
    <property type="evidence" value="ECO:0007669"/>
    <property type="project" value="InterPro"/>
</dbReference>
<dbReference type="Proteomes" id="UP000326921">
    <property type="component" value="Chromosome"/>
</dbReference>
<dbReference type="PANTHER" id="PTHR11473">
    <property type="entry name" value="AROMATIC AMINO ACID HYDROXYLASE"/>
    <property type="match status" value="1"/>
</dbReference>
<feature type="binding site" evidence="7">
    <location>
        <position position="134"/>
    </location>
    <ligand>
        <name>Fe cation</name>
        <dbReference type="ChEBI" id="CHEBI:24875"/>
    </ligand>
</feature>
<evidence type="ECO:0000256" key="5">
    <source>
        <dbReference type="ARBA" id="ARBA00023004"/>
    </source>
</evidence>
<evidence type="ECO:0000256" key="1">
    <source>
        <dbReference type="ARBA" id="ARBA00001954"/>
    </source>
</evidence>
<dbReference type="Pfam" id="PF00351">
    <property type="entry name" value="Biopterin_H"/>
    <property type="match status" value="2"/>
</dbReference>
<evidence type="ECO:0000256" key="6">
    <source>
        <dbReference type="ARBA" id="ARBA00023033"/>
    </source>
</evidence>
<dbReference type="NCBIfam" id="NF010657">
    <property type="entry name" value="PRK14056.1"/>
    <property type="match status" value="1"/>
</dbReference>
<dbReference type="EMBL" id="CP045652">
    <property type="protein sequence ID" value="QGA26878.1"/>
    <property type="molecule type" value="Genomic_DNA"/>
</dbReference>
<accession>A0A5Q0QG68</accession>
<evidence type="ECO:0000259" key="8">
    <source>
        <dbReference type="PROSITE" id="PS51410"/>
    </source>
</evidence>
<dbReference type="SUPFAM" id="SSF56534">
    <property type="entry name" value="Aromatic aminoacid monoxygenases, catalytic and oligomerization domains"/>
    <property type="match status" value="1"/>
</dbReference>
<comment type="cofactor">
    <cofactor evidence="1 7">
        <name>Fe(2+)</name>
        <dbReference type="ChEBI" id="CHEBI:29033"/>
    </cofactor>
</comment>
<evidence type="ECO:0000256" key="7">
    <source>
        <dbReference type="PIRSR" id="PIRSR601273-2"/>
    </source>
</evidence>
<name>A0A5Q0QG68_9SPHI</name>
<keyword evidence="3 7" id="KW-0479">Metal-binding</keyword>
<dbReference type="PANTHER" id="PTHR11473:SF24">
    <property type="entry name" value="PHENYLALANINE-4-HYDROXYLASE"/>
    <property type="match status" value="1"/>
</dbReference>
<dbReference type="InterPro" id="IPR019774">
    <property type="entry name" value="Aromatic-AA_hydroxylase_C"/>
</dbReference>
<feature type="domain" description="Biopterin-dependent aromatic amino acid hydroxylase family profile" evidence="8">
    <location>
        <begin position="1"/>
        <end position="342"/>
    </location>
</feature>
<evidence type="ECO:0000313" key="9">
    <source>
        <dbReference type="EMBL" id="QGA26878.1"/>
    </source>
</evidence>
<evidence type="ECO:0000256" key="3">
    <source>
        <dbReference type="ARBA" id="ARBA00022723"/>
    </source>
</evidence>
<dbReference type="GO" id="GO:0016714">
    <property type="term" value="F:oxidoreductase activity, acting on paired donors, with incorporation or reduction of molecular oxygen, reduced pteridine as one donor, and incorporation of one atom of oxygen"/>
    <property type="evidence" value="ECO:0007669"/>
    <property type="project" value="InterPro"/>
</dbReference>